<dbReference type="AlphaFoldDB" id="A0A2C6M9N5"/>
<evidence type="ECO:0000313" key="3">
    <source>
        <dbReference type="Proteomes" id="UP000222564"/>
    </source>
</evidence>
<evidence type="ECO:0000256" key="1">
    <source>
        <dbReference type="SAM" id="Phobius"/>
    </source>
</evidence>
<protein>
    <submittedName>
        <fullName evidence="2">Uncharacterized protein</fullName>
    </submittedName>
</protein>
<proteinExistence type="predicted"/>
<accession>A0A2C6M9N5</accession>
<feature type="transmembrane region" description="Helical" evidence="1">
    <location>
        <begin position="14"/>
        <end position="35"/>
    </location>
</feature>
<dbReference type="EMBL" id="AWQQ01000037">
    <property type="protein sequence ID" value="PHJ39037.1"/>
    <property type="molecule type" value="Genomic_DNA"/>
</dbReference>
<sequence length="309" mass="35501">MLTPRWIFLNRRRLGPMAAVAGIIIGIVFLSSWLFSGTGQVDEEKTFETALDNTFASRSFRFVVESKLLGENEFYSKVEGERVMPDKVHIKGTVLKTPVEFTQVEDNTYMKDPFSGKWLTLKDLKLSQTELFISELNPLANFNFKDIPELALVGEERLDGEKCLVYELKPNVENVFLEDQFDDFYYKVWVDKKDTNIRQAMIRANKMDTNTGGLEMLIKIWDYDRDLKIEVPPEIRKTLETQPSKVFYAVPKGSGIFIPISENLNSGTWTSTIDEKKVFLLCSVGRQLLARSEDDASPCGKNTFRREPY</sequence>
<name>A0A2C6M9N5_9FIRM</name>
<evidence type="ECO:0000313" key="2">
    <source>
        <dbReference type="EMBL" id="PHJ39037.1"/>
    </source>
</evidence>
<organism evidence="2 3">
    <name type="scientific">Desulforamulus profundi</name>
    <dbReference type="NCBI Taxonomy" id="1383067"/>
    <lineage>
        <taxon>Bacteria</taxon>
        <taxon>Bacillati</taxon>
        <taxon>Bacillota</taxon>
        <taxon>Clostridia</taxon>
        <taxon>Eubacteriales</taxon>
        <taxon>Peptococcaceae</taxon>
        <taxon>Desulforamulus</taxon>
    </lineage>
</organism>
<dbReference type="Gene3D" id="2.50.20.20">
    <property type="match status" value="1"/>
</dbReference>
<dbReference type="RefSeq" id="WP_238472901.1">
    <property type="nucleotide sequence ID" value="NZ_AWQQ01000037.1"/>
</dbReference>
<keyword evidence="1" id="KW-0812">Transmembrane</keyword>
<dbReference type="InterPro" id="IPR029046">
    <property type="entry name" value="LolA/LolB/LppX"/>
</dbReference>
<comment type="caution">
    <text evidence="2">The sequence shown here is derived from an EMBL/GenBank/DDBJ whole genome shotgun (WGS) entry which is preliminary data.</text>
</comment>
<gene>
    <name evidence="2" type="ORF">P378_06005</name>
</gene>
<keyword evidence="3" id="KW-1185">Reference proteome</keyword>
<dbReference type="Proteomes" id="UP000222564">
    <property type="component" value="Unassembled WGS sequence"/>
</dbReference>
<dbReference type="SUPFAM" id="SSF89392">
    <property type="entry name" value="Prokaryotic lipoproteins and lipoprotein localization factors"/>
    <property type="match status" value="1"/>
</dbReference>
<reference evidence="2 3" key="1">
    <citation type="submission" date="2013-09" db="EMBL/GenBank/DDBJ databases">
        <title>Biodegradation of hydrocarbons in the deep terrestrial subsurface : characterization of a microbial consortium composed of two Desulfotomaculum species originating from a deep geological formation.</title>
        <authorList>
            <person name="Aullo T."/>
            <person name="Berlendis S."/>
            <person name="Lascourreges J.-F."/>
            <person name="Dessort D."/>
            <person name="Saint-Laurent S."/>
            <person name="Schraauwers B."/>
            <person name="Mas J."/>
            <person name="Magot M."/>
            <person name="Ranchou-Peyruse A."/>
        </authorList>
    </citation>
    <scope>NUCLEOTIDE SEQUENCE [LARGE SCALE GENOMIC DNA]</scope>
    <source>
        <strain evidence="2 3">Bs107</strain>
    </source>
</reference>
<keyword evidence="1" id="KW-1133">Transmembrane helix</keyword>
<keyword evidence="1" id="KW-0472">Membrane</keyword>